<dbReference type="InterPro" id="IPR052462">
    <property type="entry name" value="SLIRP/GR-RBP-like"/>
</dbReference>
<evidence type="ECO:0000256" key="1">
    <source>
        <dbReference type="ARBA" id="ARBA00022884"/>
    </source>
</evidence>
<dbReference type="Proteomes" id="UP000054498">
    <property type="component" value="Unassembled WGS sequence"/>
</dbReference>
<reference evidence="5 6" key="1">
    <citation type="journal article" date="2013" name="BMC Genomics">
        <title>Reconstruction of the lipid metabolism for the microalga Monoraphidium neglectum from its genome sequence reveals characteristics suitable for biofuel production.</title>
        <authorList>
            <person name="Bogen C."/>
            <person name="Al-Dilaimi A."/>
            <person name="Albersmeier A."/>
            <person name="Wichmann J."/>
            <person name="Grundmann M."/>
            <person name="Rupp O."/>
            <person name="Lauersen K.J."/>
            <person name="Blifernez-Klassen O."/>
            <person name="Kalinowski J."/>
            <person name="Goesmann A."/>
            <person name="Mussgnug J.H."/>
            <person name="Kruse O."/>
        </authorList>
    </citation>
    <scope>NUCLEOTIDE SEQUENCE [LARGE SCALE GENOMIC DNA]</scope>
    <source>
        <strain evidence="5 6">SAG 48.87</strain>
    </source>
</reference>
<feature type="region of interest" description="Disordered" evidence="3">
    <location>
        <begin position="1"/>
        <end position="51"/>
    </location>
</feature>
<dbReference type="InterPro" id="IPR000504">
    <property type="entry name" value="RRM_dom"/>
</dbReference>
<evidence type="ECO:0000256" key="2">
    <source>
        <dbReference type="PROSITE-ProRule" id="PRU00176"/>
    </source>
</evidence>
<dbReference type="STRING" id="145388.A0A0D2L552"/>
<organism evidence="5 6">
    <name type="scientific">Monoraphidium neglectum</name>
    <dbReference type="NCBI Taxonomy" id="145388"/>
    <lineage>
        <taxon>Eukaryota</taxon>
        <taxon>Viridiplantae</taxon>
        <taxon>Chlorophyta</taxon>
        <taxon>core chlorophytes</taxon>
        <taxon>Chlorophyceae</taxon>
        <taxon>CS clade</taxon>
        <taxon>Sphaeropleales</taxon>
        <taxon>Selenastraceae</taxon>
        <taxon>Monoraphidium</taxon>
    </lineage>
</organism>
<dbReference type="KEGG" id="mng:MNEG_5806"/>
<evidence type="ECO:0000313" key="5">
    <source>
        <dbReference type="EMBL" id="KIZ02154.1"/>
    </source>
</evidence>
<dbReference type="RefSeq" id="XP_013901173.1">
    <property type="nucleotide sequence ID" value="XM_014045719.1"/>
</dbReference>
<sequence>MSCRSRSPDRYRERDRGYDRDRGGGGYDRGGDRDRGGGDRGGGGGYRRLEQEPIPSARVVFIGGLNFMTEERDLQRYFGDAGKVVAARVVRDPNNGHSRGFGFVGFAREDEVDVAIRKMDGEEIHGRRVAVQRAKTTLY</sequence>
<dbReference type="SMART" id="SM00360">
    <property type="entry name" value="RRM"/>
    <property type="match status" value="1"/>
</dbReference>
<feature type="compositionally biased region" description="Basic and acidic residues" evidence="3">
    <location>
        <begin position="1"/>
        <end position="38"/>
    </location>
</feature>
<dbReference type="PROSITE" id="PS50102">
    <property type="entry name" value="RRM"/>
    <property type="match status" value="1"/>
</dbReference>
<evidence type="ECO:0000313" key="6">
    <source>
        <dbReference type="Proteomes" id="UP000054498"/>
    </source>
</evidence>
<accession>A0A0D2L552</accession>
<evidence type="ECO:0000256" key="3">
    <source>
        <dbReference type="SAM" id="MobiDB-lite"/>
    </source>
</evidence>
<dbReference type="AlphaFoldDB" id="A0A0D2L552"/>
<proteinExistence type="predicted"/>
<gene>
    <name evidence="5" type="ORF">MNEG_5806</name>
</gene>
<dbReference type="InterPro" id="IPR012677">
    <property type="entry name" value="Nucleotide-bd_a/b_plait_sf"/>
</dbReference>
<name>A0A0D2L552_9CHLO</name>
<dbReference type="EMBL" id="KK101109">
    <property type="protein sequence ID" value="KIZ02154.1"/>
    <property type="molecule type" value="Genomic_DNA"/>
</dbReference>
<feature type="domain" description="RRM" evidence="4">
    <location>
        <begin position="58"/>
        <end position="136"/>
    </location>
</feature>
<protein>
    <submittedName>
        <fullName evidence="5">Glycine-rich RNA-binding protein 8</fullName>
    </submittedName>
</protein>
<keyword evidence="6" id="KW-1185">Reference proteome</keyword>
<dbReference type="Pfam" id="PF00076">
    <property type="entry name" value="RRM_1"/>
    <property type="match status" value="1"/>
</dbReference>
<dbReference type="OrthoDB" id="439808at2759"/>
<dbReference type="SUPFAM" id="SSF54928">
    <property type="entry name" value="RNA-binding domain, RBD"/>
    <property type="match status" value="1"/>
</dbReference>
<dbReference type="PANTHER" id="PTHR48027">
    <property type="entry name" value="HETEROGENEOUS NUCLEAR RIBONUCLEOPROTEIN 87F-RELATED"/>
    <property type="match status" value="1"/>
</dbReference>
<dbReference type="GO" id="GO:0003723">
    <property type="term" value="F:RNA binding"/>
    <property type="evidence" value="ECO:0007669"/>
    <property type="project" value="UniProtKB-UniRule"/>
</dbReference>
<dbReference type="InterPro" id="IPR035979">
    <property type="entry name" value="RBD_domain_sf"/>
</dbReference>
<dbReference type="GeneID" id="25738683"/>
<dbReference type="Gene3D" id="3.30.70.330">
    <property type="match status" value="1"/>
</dbReference>
<evidence type="ECO:0000259" key="4">
    <source>
        <dbReference type="PROSITE" id="PS50102"/>
    </source>
</evidence>
<keyword evidence="1 2" id="KW-0694">RNA-binding</keyword>